<dbReference type="SUPFAM" id="SSF54117">
    <property type="entry name" value="Interleukin 8-like chemokines"/>
    <property type="match status" value="1"/>
</dbReference>
<keyword evidence="4" id="KW-1185">Reference proteome</keyword>
<sequence length="73" mass="8677">SVRRPYGTCCYKDMFRRQKIPDILIRSYKKTPSYCSHRAVRVKLLKGKNICVDPEESWFQQYLQKKESTSVST</sequence>
<dbReference type="GO" id="GO:0006955">
    <property type="term" value="P:immune response"/>
    <property type="evidence" value="ECO:0007669"/>
    <property type="project" value="InterPro"/>
</dbReference>
<dbReference type="AlphaFoldDB" id="A0A7K4T8K9"/>
<name>A0A7K4T8K9_9CHAR</name>
<feature type="domain" description="Chemokine interleukin-8-like" evidence="2">
    <location>
        <begin position="6"/>
        <end position="66"/>
    </location>
</feature>
<dbReference type="EMBL" id="VYXH01008891">
    <property type="protein sequence ID" value="NWQ94413.1"/>
    <property type="molecule type" value="Genomic_DNA"/>
</dbReference>
<evidence type="ECO:0000313" key="3">
    <source>
        <dbReference type="EMBL" id="NWQ94413.1"/>
    </source>
</evidence>
<dbReference type="SMART" id="SM00199">
    <property type="entry name" value="SCY"/>
    <property type="match status" value="1"/>
</dbReference>
<evidence type="ECO:0000256" key="1">
    <source>
        <dbReference type="ARBA" id="ARBA00022514"/>
    </source>
</evidence>
<accession>A0A7K4T8K9</accession>
<dbReference type="InterPro" id="IPR001811">
    <property type="entry name" value="Chemokine_IL8-like_dom"/>
</dbReference>
<comment type="caution">
    <text evidence="3">The sequence shown here is derived from an EMBL/GenBank/DDBJ whole genome shotgun (WGS) entry which is preliminary data.</text>
</comment>
<evidence type="ECO:0000313" key="4">
    <source>
        <dbReference type="Proteomes" id="UP000574691"/>
    </source>
</evidence>
<dbReference type="InterPro" id="IPR036048">
    <property type="entry name" value="Interleukin_8-like_sf"/>
</dbReference>
<dbReference type="GO" id="GO:0005615">
    <property type="term" value="C:extracellular space"/>
    <property type="evidence" value="ECO:0007669"/>
    <property type="project" value="UniProtKB-KW"/>
</dbReference>
<feature type="non-terminal residue" evidence="3">
    <location>
        <position position="1"/>
    </location>
</feature>
<organism evidence="3 4">
    <name type="scientific">Burhinus bistriatus</name>
    <dbReference type="NCBI Taxonomy" id="240201"/>
    <lineage>
        <taxon>Eukaryota</taxon>
        <taxon>Metazoa</taxon>
        <taxon>Chordata</taxon>
        <taxon>Craniata</taxon>
        <taxon>Vertebrata</taxon>
        <taxon>Euteleostomi</taxon>
        <taxon>Archelosauria</taxon>
        <taxon>Archosauria</taxon>
        <taxon>Dinosauria</taxon>
        <taxon>Saurischia</taxon>
        <taxon>Theropoda</taxon>
        <taxon>Coelurosauria</taxon>
        <taxon>Aves</taxon>
        <taxon>Neognathae</taxon>
        <taxon>Neoaves</taxon>
        <taxon>Charadriiformes</taxon>
        <taxon>Burhinidae</taxon>
        <taxon>Burhinus</taxon>
    </lineage>
</organism>
<protein>
    <submittedName>
        <fullName evidence="3">CCL4 protein</fullName>
    </submittedName>
</protein>
<dbReference type="GO" id="GO:0008009">
    <property type="term" value="F:chemokine activity"/>
    <property type="evidence" value="ECO:0007669"/>
    <property type="project" value="InterPro"/>
</dbReference>
<keyword evidence="1" id="KW-0202">Cytokine</keyword>
<dbReference type="Proteomes" id="UP000574691">
    <property type="component" value="Unassembled WGS sequence"/>
</dbReference>
<proteinExistence type="predicted"/>
<reference evidence="3 4" key="1">
    <citation type="submission" date="2019-09" db="EMBL/GenBank/DDBJ databases">
        <title>Bird 10,000 Genomes (B10K) Project - Family phase.</title>
        <authorList>
            <person name="Zhang G."/>
        </authorList>
    </citation>
    <scope>NUCLEOTIDE SEQUENCE [LARGE SCALE GENOMIC DNA]</scope>
    <source>
        <strain evidence="3">B10K-DU-001-64</strain>
        <tissue evidence="3">Muscle</tissue>
    </source>
</reference>
<dbReference type="Pfam" id="PF00048">
    <property type="entry name" value="IL8"/>
    <property type="match status" value="1"/>
</dbReference>
<evidence type="ECO:0000259" key="2">
    <source>
        <dbReference type="SMART" id="SM00199"/>
    </source>
</evidence>
<dbReference type="Gene3D" id="2.40.50.40">
    <property type="match status" value="1"/>
</dbReference>
<gene>
    <name evidence="3" type="primary">Ccl4_3</name>
    <name evidence="3" type="ORF">BURBIS_R13857</name>
</gene>
<feature type="non-terminal residue" evidence="3">
    <location>
        <position position="73"/>
    </location>
</feature>